<evidence type="ECO:0000313" key="2">
    <source>
        <dbReference type="Proteomes" id="UP000238479"/>
    </source>
</evidence>
<comment type="caution">
    <text evidence="1">The sequence shown here is derived from an EMBL/GenBank/DDBJ whole genome shotgun (WGS) entry which is preliminary data.</text>
</comment>
<dbReference type="Gramene" id="PRQ31536">
    <property type="protein sequence ID" value="PRQ31536"/>
    <property type="gene ID" value="RchiOBHm_Chr5g0036551"/>
</dbReference>
<sequence>MQPVKCFSLLYSQNLNQTWPWNSLLLQLRLQIRGCFFLYHNHSSITVCGMETRETHNHVGRKVLRRRKQKKKGSVMYR</sequence>
<dbReference type="EMBL" id="PDCK01000043">
    <property type="protein sequence ID" value="PRQ31536.1"/>
    <property type="molecule type" value="Genomic_DNA"/>
</dbReference>
<evidence type="ECO:0000313" key="1">
    <source>
        <dbReference type="EMBL" id="PRQ31536.1"/>
    </source>
</evidence>
<proteinExistence type="predicted"/>
<dbReference type="AlphaFoldDB" id="A0A2P6QBI0"/>
<name>A0A2P6QBI0_ROSCH</name>
<reference evidence="1 2" key="1">
    <citation type="journal article" date="2018" name="Nat. Genet.">
        <title>The Rosa genome provides new insights in the design of modern roses.</title>
        <authorList>
            <person name="Bendahmane M."/>
        </authorList>
    </citation>
    <scope>NUCLEOTIDE SEQUENCE [LARGE SCALE GENOMIC DNA]</scope>
    <source>
        <strain evidence="2">cv. Old Blush</strain>
    </source>
</reference>
<protein>
    <submittedName>
        <fullName evidence="1">Uncharacterized protein</fullName>
    </submittedName>
</protein>
<dbReference type="Proteomes" id="UP000238479">
    <property type="component" value="Chromosome 5"/>
</dbReference>
<gene>
    <name evidence="1" type="ORF">RchiOBHm_Chr5g0036551</name>
</gene>
<keyword evidence="2" id="KW-1185">Reference proteome</keyword>
<organism evidence="1 2">
    <name type="scientific">Rosa chinensis</name>
    <name type="common">China rose</name>
    <dbReference type="NCBI Taxonomy" id="74649"/>
    <lineage>
        <taxon>Eukaryota</taxon>
        <taxon>Viridiplantae</taxon>
        <taxon>Streptophyta</taxon>
        <taxon>Embryophyta</taxon>
        <taxon>Tracheophyta</taxon>
        <taxon>Spermatophyta</taxon>
        <taxon>Magnoliopsida</taxon>
        <taxon>eudicotyledons</taxon>
        <taxon>Gunneridae</taxon>
        <taxon>Pentapetalae</taxon>
        <taxon>rosids</taxon>
        <taxon>fabids</taxon>
        <taxon>Rosales</taxon>
        <taxon>Rosaceae</taxon>
        <taxon>Rosoideae</taxon>
        <taxon>Rosoideae incertae sedis</taxon>
        <taxon>Rosa</taxon>
    </lineage>
</organism>
<accession>A0A2P6QBI0</accession>